<evidence type="ECO:0000256" key="1">
    <source>
        <dbReference type="ARBA" id="ARBA00001971"/>
    </source>
</evidence>
<organism evidence="11 12">
    <name type="scientific">Tigriopus californicus</name>
    <name type="common">Marine copepod</name>
    <dbReference type="NCBI Taxonomy" id="6832"/>
    <lineage>
        <taxon>Eukaryota</taxon>
        <taxon>Metazoa</taxon>
        <taxon>Ecdysozoa</taxon>
        <taxon>Arthropoda</taxon>
        <taxon>Crustacea</taxon>
        <taxon>Multicrustacea</taxon>
        <taxon>Hexanauplia</taxon>
        <taxon>Copepoda</taxon>
        <taxon>Harpacticoida</taxon>
        <taxon>Harpacticidae</taxon>
        <taxon>Tigriopus</taxon>
    </lineage>
</organism>
<keyword evidence="7 9" id="KW-0408">Iron</keyword>
<evidence type="ECO:0000313" key="11">
    <source>
        <dbReference type="EMBL" id="TRY78335.1"/>
    </source>
</evidence>
<feature type="non-terminal residue" evidence="11">
    <location>
        <position position="1"/>
    </location>
</feature>
<dbReference type="CDD" id="cd11054">
    <property type="entry name" value="CYP24A1-like"/>
    <property type="match status" value="1"/>
</dbReference>
<dbReference type="SUPFAM" id="SSF48264">
    <property type="entry name" value="Cytochrome P450"/>
    <property type="match status" value="1"/>
</dbReference>
<dbReference type="PANTHER" id="PTHR24279">
    <property type="entry name" value="CYTOCHROME P450"/>
    <property type="match status" value="1"/>
</dbReference>
<accession>A0A553PKX4</accession>
<dbReference type="InterPro" id="IPR017972">
    <property type="entry name" value="Cyt_P450_CS"/>
</dbReference>
<reference evidence="11 12" key="1">
    <citation type="journal article" date="2018" name="Nat. Ecol. Evol.">
        <title>Genomic signatures of mitonuclear coevolution across populations of Tigriopus californicus.</title>
        <authorList>
            <person name="Barreto F.S."/>
            <person name="Watson E.T."/>
            <person name="Lima T.G."/>
            <person name="Willett C.S."/>
            <person name="Edmands S."/>
            <person name="Li W."/>
            <person name="Burton R.S."/>
        </authorList>
    </citation>
    <scope>NUCLEOTIDE SEQUENCE [LARGE SCALE GENOMIC DNA]</scope>
    <source>
        <strain evidence="11 12">San Diego</strain>
    </source>
</reference>
<dbReference type="GO" id="GO:0005789">
    <property type="term" value="C:endoplasmic reticulum membrane"/>
    <property type="evidence" value="ECO:0007669"/>
    <property type="project" value="UniProtKB-SubCell"/>
</dbReference>
<sequence>STVKNVKSTKVKAYVILNQKQMYVLSAASLTRLFTNRMKKVLVLNSLTNVRKCSTTAAPTLSLRNYEELPSVPGGLPFLGSFMKLGAKPYGWEKHTENLQLLREKHDPEDYGLLRMTSRLFNPTGEGRILAFFDPKDVEIAYKHEGKYPNRGSGFAPLLKWRQSRPDMFEETTGVLMEEGEQWHHVRSLVQQDLMRPKSAMFYLDQIQDIGHDFVDFLDRKMSASEDGKTIRDLLPQLYNYGFEGSAAIALNRRMGVFRENPDPEVLQQLQEVRYVIEMLPELIMGIPWYRIIPWMSPKYQKFVGHIDNFAYFVKAQIDEVKVQIKEKVEKNQLQKSDDISVLEKLILKNGLTSNIPFVMALDMIAAGIDTTGASSGFLLYHLAANPEKQEILRKELLEHDPHITESSLKKMRYLKACIKESARLTPIITFHLRLMQEDFSVKGFKIPAGTMGMWSTILTGRDPKYVDNPTEFQPERWLRGNESRIGPFISLPFGHGPRMCVGKRFADIEMQLLTAKLIRTYRWEWIGEQTISTKWQFINVPDKSLDFKLHRLNSD</sequence>
<proteinExistence type="inferred from homology"/>
<dbReference type="Proteomes" id="UP000318571">
    <property type="component" value="Chromosome 11"/>
</dbReference>
<comment type="cofactor">
    <cofactor evidence="1 9">
        <name>heme</name>
        <dbReference type="ChEBI" id="CHEBI:30413"/>
    </cofactor>
</comment>
<keyword evidence="6 10" id="KW-0560">Oxidoreductase</keyword>
<dbReference type="PROSITE" id="PS00086">
    <property type="entry name" value="CYTOCHROME_P450"/>
    <property type="match status" value="1"/>
</dbReference>
<dbReference type="GO" id="GO:0004497">
    <property type="term" value="F:monooxygenase activity"/>
    <property type="evidence" value="ECO:0007669"/>
    <property type="project" value="UniProtKB-KW"/>
</dbReference>
<keyword evidence="8 10" id="KW-0503">Monooxygenase</keyword>
<dbReference type="PANTHER" id="PTHR24279:SF120">
    <property type="entry name" value="CYTOCHROME P450"/>
    <property type="match status" value="1"/>
</dbReference>
<evidence type="ECO:0000256" key="10">
    <source>
        <dbReference type="RuleBase" id="RU000461"/>
    </source>
</evidence>
<dbReference type="GO" id="GO:0016705">
    <property type="term" value="F:oxidoreductase activity, acting on paired donors, with incorporation or reduction of molecular oxygen"/>
    <property type="evidence" value="ECO:0007669"/>
    <property type="project" value="InterPro"/>
</dbReference>
<dbReference type="InterPro" id="IPR001128">
    <property type="entry name" value="Cyt_P450"/>
</dbReference>
<dbReference type="InterPro" id="IPR050479">
    <property type="entry name" value="CYP11_CYP27_families"/>
</dbReference>
<evidence type="ECO:0008006" key="13">
    <source>
        <dbReference type="Google" id="ProtNLM"/>
    </source>
</evidence>
<dbReference type="GO" id="GO:0020037">
    <property type="term" value="F:heme binding"/>
    <property type="evidence" value="ECO:0007669"/>
    <property type="project" value="InterPro"/>
</dbReference>
<dbReference type="InterPro" id="IPR036396">
    <property type="entry name" value="Cyt_P450_sf"/>
</dbReference>
<dbReference type="PRINTS" id="PR00385">
    <property type="entry name" value="P450"/>
</dbReference>
<gene>
    <name evidence="11" type="ORF">TCAL_12220</name>
</gene>
<protein>
    <recommendedName>
        <fullName evidence="13">Cytochrome P450</fullName>
    </recommendedName>
</protein>
<evidence type="ECO:0000256" key="8">
    <source>
        <dbReference type="ARBA" id="ARBA00023033"/>
    </source>
</evidence>
<comment type="caution">
    <text evidence="11">The sequence shown here is derived from an EMBL/GenBank/DDBJ whole genome shotgun (WGS) entry which is preliminary data.</text>
</comment>
<dbReference type="STRING" id="6832.A0A553PKX4"/>
<dbReference type="PRINTS" id="PR00465">
    <property type="entry name" value="EP450IV"/>
</dbReference>
<dbReference type="InterPro" id="IPR002403">
    <property type="entry name" value="Cyt_P450_E_grp-IV"/>
</dbReference>
<dbReference type="AlphaFoldDB" id="A0A553PKX4"/>
<evidence type="ECO:0000256" key="9">
    <source>
        <dbReference type="PIRSR" id="PIRSR602403-1"/>
    </source>
</evidence>
<evidence type="ECO:0000256" key="2">
    <source>
        <dbReference type="ARBA" id="ARBA00003690"/>
    </source>
</evidence>
<evidence type="ECO:0000256" key="4">
    <source>
        <dbReference type="ARBA" id="ARBA00022617"/>
    </source>
</evidence>
<feature type="binding site" description="axial binding residue" evidence="9">
    <location>
        <position position="501"/>
    </location>
    <ligand>
        <name>heme</name>
        <dbReference type="ChEBI" id="CHEBI:30413"/>
    </ligand>
    <ligandPart>
        <name>Fe</name>
        <dbReference type="ChEBI" id="CHEBI:18248"/>
    </ligandPart>
</feature>
<keyword evidence="12" id="KW-1185">Reference proteome</keyword>
<keyword evidence="4 9" id="KW-0349">Heme</keyword>
<evidence type="ECO:0000256" key="6">
    <source>
        <dbReference type="ARBA" id="ARBA00023002"/>
    </source>
</evidence>
<comment type="function">
    <text evidence="2">May be involved in the metabolism of insect hormones and in the breakdown of synthetic insecticides.</text>
</comment>
<dbReference type="Gene3D" id="1.10.630.10">
    <property type="entry name" value="Cytochrome P450"/>
    <property type="match status" value="1"/>
</dbReference>
<comment type="similarity">
    <text evidence="3 10">Belongs to the cytochrome P450 family.</text>
</comment>
<evidence type="ECO:0000313" key="12">
    <source>
        <dbReference type="Proteomes" id="UP000318571"/>
    </source>
</evidence>
<evidence type="ECO:0000256" key="3">
    <source>
        <dbReference type="ARBA" id="ARBA00010617"/>
    </source>
</evidence>
<dbReference type="GO" id="GO:0005506">
    <property type="term" value="F:iron ion binding"/>
    <property type="evidence" value="ECO:0007669"/>
    <property type="project" value="InterPro"/>
</dbReference>
<evidence type="ECO:0000256" key="5">
    <source>
        <dbReference type="ARBA" id="ARBA00022723"/>
    </source>
</evidence>
<evidence type="ECO:0000256" key="7">
    <source>
        <dbReference type="ARBA" id="ARBA00023004"/>
    </source>
</evidence>
<name>A0A553PKX4_TIGCA</name>
<keyword evidence="5 9" id="KW-0479">Metal-binding</keyword>
<dbReference type="EMBL" id="VCGU01000003">
    <property type="protein sequence ID" value="TRY78335.1"/>
    <property type="molecule type" value="Genomic_DNA"/>
</dbReference>
<dbReference type="Pfam" id="PF00067">
    <property type="entry name" value="p450"/>
    <property type="match status" value="1"/>
</dbReference>
<dbReference type="OMA" id="RPEHEQS"/>